<keyword evidence="3" id="KW-1185">Reference proteome</keyword>
<feature type="domain" description="ATPase BadF/BadG/BcrA/BcrD type" evidence="1">
    <location>
        <begin position="8"/>
        <end position="286"/>
    </location>
</feature>
<name>A0A8J7DWJ2_9CYAN</name>
<evidence type="ECO:0000313" key="2">
    <source>
        <dbReference type="EMBL" id="MBE9116511.1"/>
    </source>
</evidence>
<dbReference type="InterPro" id="IPR052519">
    <property type="entry name" value="Euk-type_GlcNAc_Kinase"/>
</dbReference>
<keyword evidence="2" id="KW-0808">Transferase</keyword>
<dbReference type="InterPro" id="IPR043129">
    <property type="entry name" value="ATPase_NBD"/>
</dbReference>
<keyword evidence="2" id="KW-0418">Kinase</keyword>
<dbReference type="GO" id="GO:0016301">
    <property type="term" value="F:kinase activity"/>
    <property type="evidence" value="ECO:0007669"/>
    <property type="project" value="UniProtKB-KW"/>
</dbReference>
<dbReference type="RefSeq" id="WP_194029604.1">
    <property type="nucleotide sequence ID" value="NZ_JADEWZ010000015.1"/>
</dbReference>
<dbReference type="PANTHER" id="PTHR43190:SF3">
    <property type="entry name" value="N-ACETYL-D-GLUCOSAMINE KINASE"/>
    <property type="match status" value="1"/>
</dbReference>
<gene>
    <name evidence="2" type="ORF">IQ249_11425</name>
</gene>
<dbReference type="Proteomes" id="UP000654482">
    <property type="component" value="Unassembled WGS sequence"/>
</dbReference>
<dbReference type="Gene3D" id="3.30.420.40">
    <property type="match status" value="2"/>
</dbReference>
<dbReference type="Pfam" id="PF01869">
    <property type="entry name" value="BcrAD_BadFG"/>
    <property type="match status" value="1"/>
</dbReference>
<dbReference type="SUPFAM" id="SSF53067">
    <property type="entry name" value="Actin-like ATPase domain"/>
    <property type="match status" value="2"/>
</dbReference>
<protein>
    <submittedName>
        <fullName evidence="2">N-acetylglucosamine kinase</fullName>
    </submittedName>
</protein>
<dbReference type="PANTHER" id="PTHR43190">
    <property type="entry name" value="N-ACETYL-D-GLUCOSAMINE KINASE"/>
    <property type="match status" value="1"/>
</dbReference>
<comment type="caution">
    <text evidence="2">The sequence shown here is derived from an EMBL/GenBank/DDBJ whole genome shotgun (WGS) entry which is preliminary data.</text>
</comment>
<dbReference type="InterPro" id="IPR002731">
    <property type="entry name" value="ATPase_BadF"/>
</dbReference>
<accession>A0A8J7DWJ2</accession>
<evidence type="ECO:0000313" key="3">
    <source>
        <dbReference type="Proteomes" id="UP000654482"/>
    </source>
</evidence>
<dbReference type="CDD" id="cd24082">
    <property type="entry name" value="ASKHA_NBD_GspK-like"/>
    <property type="match status" value="1"/>
</dbReference>
<proteinExistence type="predicted"/>
<dbReference type="AlphaFoldDB" id="A0A8J7DWJ2"/>
<evidence type="ECO:0000259" key="1">
    <source>
        <dbReference type="Pfam" id="PF01869"/>
    </source>
</evidence>
<dbReference type="EMBL" id="JADEWZ010000015">
    <property type="protein sequence ID" value="MBE9116511.1"/>
    <property type="molecule type" value="Genomic_DNA"/>
</dbReference>
<sequence length="295" mass="31498">MDRTTIFIGIDGGATKTIARVEDSRGNLLGTGKGGSANIRLSPETAWQSILFALREVLEPANIDLNDDSYHFAIGCGLAGTQVPSACQKFLNTPHPFAQIVLESDGYISCLGAHGGQEGAVIAIGTGVTAYQIEAGKNSHVSGWGFPHGDEGSGAWLGLEAIRLALHWQDGRQEASPLLEAIFNHFDRDLTKLVVWANQANATQFAQIAPIVIQQVREKTPLAIDLIQKAAREIDKIGVALAAKATKPLPCSLLGGLSSSIEPWLSQETRSRLVPPQYDAAKGAILMIRQAVEQS</sequence>
<reference evidence="2" key="1">
    <citation type="submission" date="2020-10" db="EMBL/GenBank/DDBJ databases">
        <authorList>
            <person name="Castelo-Branco R."/>
            <person name="Eusebio N."/>
            <person name="Adriana R."/>
            <person name="Vieira A."/>
            <person name="Brugerolle De Fraissinette N."/>
            <person name="Rezende De Castro R."/>
            <person name="Schneider M.P."/>
            <person name="Vasconcelos V."/>
            <person name="Leao P.N."/>
        </authorList>
    </citation>
    <scope>NUCLEOTIDE SEQUENCE</scope>
    <source>
        <strain evidence="2">LEGE 07157</strain>
    </source>
</reference>
<organism evidence="2 3">
    <name type="scientific">Lusitaniella coriacea LEGE 07157</name>
    <dbReference type="NCBI Taxonomy" id="945747"/>
    <lineage>
        <taxon>Bacteria</taxon>
        <taxon>Bacillati</taxon>
        <taxon>Cyanobacteriota</taxon>
        <taxon>Cyanophyceae</taxon>
        <taxon>Spirulinales</taxon>
        <taxon>Lusitaniellaceae</taxon>
        <taxon>Lusitaniella</taxon>
    </lineage>
</organism>